<feature type="compositionally biased region" description="Polar residues" evidence="1">
    <location>
        <begin position="173"/>
        <end position="200"/>
    </location>
</feature>
<organism evidence="2 3">
    <name type="scientific">Rhynchophorus ferrugineus</name>
    <name type="common">Red palm weevil</name>
    <name type="synonym">Curculio ferrugineus</name>
    <dbReference type="NCBI Taxonomy" id="354439"/>
    <lineage>
        <taxon>Eukaryota</taxon>
        <taxon>Metazoa</taxon>
        <taxon>Ecdysozoa</taxon>
        <taxon>Arthropoda</taxon>
        <taxon>Hexapoda</taxon>
        <taxon>Insecta</taxon>
        <taxon>Pterygota</taxon>
        <taxon>Neoptera</taxon>
        <taxon>Endopterygota</taxon>
        <taxon>Coleoptera</taxon>
        <taxon>Polyphaga</taxon>
        <taxon>Cucujiformia</taxon>
        <taxon>Curculionidae</taxon>
        <taxon>Dryophthorinae</taxon>
        <taxon>Rhynchophorus</taxon>
    </lineage>
</organism>
<evidence type="ECO:0000313" key="2">
    <source>
        <dbReference type="EMBL" id="KAF7271718.1"/>
    </source>
</evidence>
<dbReference type="OrthoDB" id="10013535at2759"/>
<sequence>MAAGRIRNRGCVPYVEGEGMFLKPLTTKDFKDSCFDAASSPFERMYMHHTLASARRYAYFKNYDDLVPKDDLDLILTSTFDQSAELFPDKVDIYLQPETQGVNTWRRLRNTRDLTPDREQMASLGQSQQKDDSSTTRMGRAKKKGPVIPYRYNFAHKLLIGGVTELKHPSSVKLMNSSHHSPQTNAGYSRQPSDGNFYQY</sequence>
<evidence type="ECO:0000313" key="3">
    <source>
        <dbReference type="Proteomes" id="UP000625711"/>
    </source>
</evidence>
<evidence type="ECO:0000256" key="1">
    <source>
        <dbReference type="SAM" id="MobiDB-lite"/>
    </source>
</evidence>
<dbReference type="Pfam" id="PF12494">
    <property type="entry name" value="DUF3695"/>
    <property type="match status" value="1"/>
</dbReference>
<comment type="caution">
    <text evidence="2">The sequence shown here is derived from an EMBL/GenBank/DDBJ whole genome shotgun (WGS) entry which is preliminary data.</text>
</comment>
<dbReference type="EMBL" id="JAACXV010013908">
    <property type="protein sequence ID" value="KAF7271718.1"/>
    <property type="molecule type" value="Genomic_DNA"/>
</dbReference>
<gene>
    <name evidence="2" type="ORF">GWI33_015429</name>
</gene>
<name>A0A834I4V6_RHYFE</name>
<feature type="region of interest" description="Disordered" evidence="1">
    <location>
        <begin position="171"/>
        <end position="200"/>
    </location>
</feature>
<dbReference type="AlphaFoldDB" id="A0A834I4V6"/>
<keyword evidence="3" id="KW-1185">Reference proteome</keyword>
<proteinExistence type="predicted"/>
<reference evidence="2" key="1">
    <citation type="submission" date="2020-08" db="EMBL/GenBank/DDBJ databases">
        <title>Genome sequencing and assembly of the red palm weevil Rhynchophorus ferrugineus.</title>
        <authorList>
            <person name="Dias G.B."/>
            <person name="Bergman C.M."/>
            <person name="Manee M."/>
        </authorList>
    </citation>
    <scope>NUCLEOTIDE SEQUENCE</scope>
    <source>
        <strain evidence="2">AA-2017</strain>
        <tissue evidence="2">Whole larva</tissue>
    </source>
</reference>
<dbReference type="Proteomes" id="UP000625711">
    <property type="component" value="Unassembled WGS sequence"/>
</dbReference>
<accession>A0A834I4V6</accession>
<dbReference type="InterPro" id="IPR022179">
    <property type="entry name" value="CFAP276"/>
</dbReference>
<protein>
    <submittedName>
        <fullName evidence="2">Uncharacterized protein</fullName>
    </submittedName>
</protein>
<feature type="region of interest" description="Disordered" evidence="1">
    <location>
        <begin position="115"/>
        <end position="142"/>
    </location>
</feature>